<keyword evidence="3" id="KW-1185">Reference proteome</keyword>
<name>A0AAD4SVE2_9MAGN</name>
<evidence type="ECO:0000313" key="3">
    <source>
        <dbReference type="Proteomes" id="UP001202328"/>
    </source>
</evidence>
<comment type="caution">
    <text evidence="2">The sequence shown here is derived from an EMBL/GenBank/DDBJ whole genome shotgun (WGS) entry which is preliminary data.</text>
</comment>
<feature type="compositionally biased region" description="Basic and acidic residues" evidence="1">
    <location>
        <begin position="28"/>
        <end position="40"/>
    </location>
</feature>
<sequence length="104" mass="12033">MVHRTASELLSGSEILENNGESTTQSKPWKEARVSRRSYEDDTTPYPLQSGYKKNPYFTQVLTNFYFRSCAGRRKKVKWKGLISSSQSILIFVRAFNFSIFPLI</sequence>
<feature type="region of interest" description="Disordered" evidence="1">
    <location>
        <begin position="1"/>
        <end position="47"/>
    </location>
</feature>
<accession>A0AAD4SVE2</accession>
<reference evidence="2" key="1">
    <citation type="submission" date="2022-04" db="EMBL/GenBank/DDBJ databases">
        <title>A functionally conserved STORR gene fusion in Papaver species that diverged 16.8 million years ago.</title>
        <authorList>
            <person name="Catania T."/>
        </authorList>
    </citation>
    <scope>NUCLEOTIDE SEQUENCE</scope>
    <source>
        <strain evidence="2">S-188037</strain>
    </source>
</reference>
<proteinExistence type="predicted"/>
<dbReference type="Proteomes" id="UP001202328">
    <property type="component" value="Unassembled WGS sequence"/>
</dbReference>
<protein>
    <submittedName>
        <fullName evidence="2">Uncharacterized protein</fullName>
    </submittedName>
</protein>
<dbReference type="EMBL" id="JAJJMB010008487">
    <property type="protein sequence ID" value="KAI3923356.1"/>
    <property type="molecule type" value="Genomic_DNA"/>
</dbReference>
<organism evidence="2 3">
    <name type="scientific">Papaver atlanticum</name>
    <dbReference type="NCBI Taxonomy" id="357466"/>
    <lineage>
        <taxon>Eukaryota</taxon>
        <taxon>Viridiplantae</taxon>
        <taxon>Streptophyta</taxon>
        <taxon>Embryophyta</taxon>
        <taxon>Tracheophyta</taxon>
        <taxon>Spermatophyta</taxon>
        <taxon>Magnoliopsida</taxon>
        <taxon>Ranunculales</taxon>
        <taxon>Papaveraceae</taxon>
        <taxon>Papaveroideae</taxon>
        <taxon>Papaver</taxon>
    </lineage>
</organism>
<evidence type="ECO:0000313" key="2">
    <source>
        <dbReference type="EMBL" id="KAI3923356.1"/>
    </source>
</evidence>
<gene>
    <name evidence="2" type="ORF">MKW98_026949</name>
</gene>
<dbReference type="AlphaFoldDB" id="A0AAD4SVE2"/>
<evidence type="ECO:0000256" key="1">
    <source>
        <dbReference type="SAM" id="MobiDB-lite"/>
    </source>
</evidence>